<evidence type="ECO:0000256" key="4">
    <source>
        <dbReference type="ARBA" id="ARBA00022692"/>
    </source>
</evidence>
<evidence type="ECO:0000313" key="11">
    <source>
        <dbReference type="Proteomes" id="UP001596977"/>
    </source>
</evidence>
<proteinExistence type="inferred from homology"/>
<accession>A0ABW3HF10</accession>
<protein>
    <submittedName>
        <fullName evidence="10">AmpG family muropeptide MFS transporter</fullName>
    </submittedName>
</protein>
<feature type="transmembrane region" description="Helical" evidence="8">
    <location>
        <begin position="592"/>
        <end position="611"/>
    </location>
</feature>
<feature type="transmembrane region" description="Helical" evidence="8">
    <location>
        <begin position="238"/>
        <end position="256"/>
    </location>
</feature>
<feature type="transmembrane region" description="Helical" evidence="8">
    <location>
        <begin position="12"/>
        <end position="33"/>
    </location>
</feature>
<dbReference type="EMBL" id="JBHTJG010000011">
    <property type="protein sequence ID" value="MFD0948261.1"/>
    <property type="molecule type" value="Genomic_DNA"/>
</dbReference>
<dbReference type="Proteomes" id="UP001596977">
    <property type="component" value="Unassembled WGS sequence"/>
</dbReference>
<keyword evidence="5 8" id="KW-1133">Transmembrane helix</keyword>
<name>A0ABW3HF10_9SPHN</name>
<dbReference type="Gene3D" id="1.20.1250.20">
    <property type="entry name" value="MFS general substrate transporter like domains"/>
    <property type="match status" value="2"/>
</dbReference>
<feature type="transmembrane region" description="Helical" evidence="8">
    <location>
        <begin position="647"/>
        <end position="667"/>
    </location>
</feature>
<dbReference type="InterPro" id="IPR036259">
    <property type="entry name" value="MFS_trans_sf"/>
</dbReference>
<dbReference type="NCBIfam" id="TIGR00901">
    <property type="entry name" value="2A0125"/>
    <property type="match status" value="1"/>
</dbReference>
<dbReference type="RefSeq" id="WP_380916419.1">
    <property type="nucleotide sequence ID" value="NZ_JBHTJG010000011.1"/>
</dbReference>
<comment type="subcellular location">
    <subcellularLocation>
        <location evidence="1">Membrane</location>
        <topology evidence="1">Multi-pass membrane protein</topology>
    </subcellularLocation>
</comment>
<evidence type="ECO:0000256" key="6">
    <source>
        <dbReference type="ARBA" id="ARBA00023136"/>
    </source>
</evidence>
<feature type="transmembrane region" description="Helical" evidence="8">
    <location>
        <begin position="328"/>
        <end position="348"/>
    </location>
</feature>
<evidence type="ECO:0000256" key="1">
    <source>
        <dbReference type="ARBA" id="ARBA00004141"/>
    </source>
</evidence>
<evidence type="ECO:0000256" key="7">
    <source>
        <dbReference type="SAM" id="MobiDB-lite"/>
    </source>
</evidence>
<sequence length="702" mass="72972">MQAAGNRAGFYWAAQAALTIALAATTLPWLGAAMPGGTPVSGNAVALVLGLQVTAAGAIGPSVTLAFGLVIALLTLGASFLWRARGGSSLMVGGSLVALALLAIGMAYAVLAPPKPLIGVAAAPGIGFWVSMIALAAAFVLAHRAAPADWRAELPEGVRPYFQRAPLAALALGVSSGFPFAMIGATLTSRLAQEGITKSAVTAFALTFLAYNLKWAWAPIVDKLRIPLLGGLGARRSWLIVTGAAVAAAVVLLGSLDPKASLSAVVVAAILVGLAGATFDIVIDAYRIELLDPSQLGVGSGMSQYGWRIGSASAGALALVVAEQFGWHAAYAACAIFALPAVLTGLIVGEPEHKVHREWPERMRQRPYLIFILAFTPLYLAGSWIDGRLGVEVLGNMVLVGYLFPIFDLSARRARDAGLSSHVTWAMLLPVTGVVVALWRGWGSIEAMILLGAGAAAMLVLATLPSKGSAAADKGKVGPLVEFFQREGAWVIFLFILVHKLGDTLANLTLRLLFNDLGYTNSEIAFYDVIVGFAALIAGIFVGGLMYAQLGLKRSVLISLVLMAVSNFSFAALAAAGQSNLGMAAAMGFENFASGIGGVCVVAFLSALADLRFTATQFALFSAGASILGRFLSGTLAGGLIERIGYVPFYLLTTAIAVPGVLLFWWMMRTGLVDRSIGGAGEPAPPVEPRDWKTPKAPKTPQ</sequence>
<evidence type="ECO:0000259" key="9">
    <source>
        <dbReference type="PROSITE" id="PS50850"/>
    </source>
</evidence>
<evidence type="ECO:0000256" key="8">
    <source>
        <dbReference type="SAM" id="Phobius"/>
    </source>
</evidence>
<evidence type="ECO:0000256" key="5">
    <source>
        <dbReference type="ARBA" id="ARBA00022989"/>
    </source>
</evidence>
<evidence type="ECO:0000256" key="2">
    <source>
        <dbReference type="ARBA" id="ARBA00008335"/>
    </source>
</evidence>
<keyword evidence="11" id="KW-1185">Reference proteome</keyword>
<feature type="transmembrane region" description="Helical" evidence="8">
    <location>
        <begin position="368"/>
        <end position="385"/>
    </location>
</feature>
<reference evidence="11" key="1">
    <citation type="journal article" date="2019" name="Int. J. Syst. Evol. Microbiol.">
        <title>The Global Catalogue of Microorganisms (GCM) 10K type strain sequencing project: providing services to taxonomists for standard genome sequencing and annotation.</title>
        <authorList>
            <consortium name="The Broad Institute Genomics Platform"/>
            <consortium name="The Broad Institute Genome Sequencing Center for Infectious Disease"/>
            <person name="Wu L."/>
            <person name="Ma J."/>
        </authorList>
    </citation>
    <scope>NUCLEOTIDE SEQUENCE [LARGE SCALE GENOMIC DNA]</scope>
    <source>
        <strain evidence="11">CCUG 62982</strain>
    </source>
</reference>
<feature type="transmembrane region" description="Helical" evidence="8">
    <location>
        <begin position="391"/>
        <end position="411"/>
    </location>
</feature>
<feature type="transmembrane region" description="Helical" evidence="8">
    <location>
        <begin position="423"/>
        <end position="442"/>
    </location>
</feature>
<evidence type="ECO:0000256" key="3">
    <source>
        <dbReference type="ARBA" id="ARBA00022448"/>
    </source>
</evidence>
<keyword evidence="4 8" id="KW-0812">Transmembrane</keyword>
<dbReference type="InterPro" id="IPR011701">
    <property type="entry name" value="MFS"/>
</dbReference>
<dbReference type="SUPFAM" id="SSF103473">
    <property type="entry name" value="MFS general substrate transporter"/>
    <property type="match status" value="2"/>
</dbReference>
<dbReference type="PANTHER" id="PTHR12778:SF10">
    <property type="entry name" value="MAJOR FACILITATOR SUPERFAMILY DOMAIN-CONTAINING PROTEIN 3"/>
    <property type="match status" value="1"/>
</dbReference>
<dbReference type="PANTHER" id="PTHR12778">
    <property type="entry name" value="SOLUTE CARRIER FAMILY 33 ACETYL-COA TRANSPORTER -RELATED"/>
    <property type="match status" value="1"/>
</dbReference>
<feature type="transmembrane region" description="Helical" evidence="8">
    <location>
        <begin position="555"/>
        <end position="577"/>
    </location>
</feature>
<feature type="transmembrane region" description="Helical" evidence="8">
    <location>
        <begin position="117"/>
        <end position="142"/>
    </location>
</feature>
<keyword evidence="6 8" id="KW-0472">Membrane</keyword>
<organism evidence="10 11">
    <name type="scientific">Sphingomonas canadensis</name>
    <dbReference type="NCBI Taxonomy" id="1219257"/>
    <lineage>
        <taxon>Bacteria</taxon>
        <taxon>Pseudomonadati</taxon>
        <taxon>Pseudomonadota</taxon>
        <taxon>Alphaproteobacteria</taxon>
        <taxon>Sphingomonadales</taxon>
        <taxon>Sphingomonadaceae</taxon>
        <taxon>Sphingomonas</taxon>
    </lineage>
</organism>
<feature type="transmembrane region" description="Helical" evidence="8">
    <location>
        <begin position="89"/>
        <end position="111"/>
    </location>
</feature>
<evidence type="ECO:0000313" key="10">
    <source>
        <dbReference type="EMBL" id="MFD0948261.1"/>
    </source>
</evidence>
<gene>
    <name evidence="10" type="ORF">ACFQ1E_18115</name>
</gene>
<dbReference type="InterPro" id="IPR020846">
    <property type="entry name" value="MFS_dom"/>
</dbReference>
<feature type="transmembrane region" description="Helical" evidence="8">
    <location>
        <begin position="262"/>
        <end position="284"/>
    </location>
</feature>
<feature type="transmembrane region" description="Helical" evidence="8">
    <location>
        <begin position="618"/>
        <end position="641"/>
    </location>
</feature>
<feature type="transmembrane region" description="Helical" evidence="8">
    <location>
        <begin position="65"/>
        <end position="82"/>
    </location>
</feature>
<dbReference type="InterPro" id="IPR004752">
    <property type="entry name" value="AmpG_permease/AT-1"/>
</dbReference>
<feature type="transmembrane region" description="Helical" evidence="8">
    <location>
        <begin position="167"/>
        <end position="187"/>
    </location>
</feature>
<feature type="domain" description="Major facilitator superfamily (MFS) profile" evidence="9">
    <location>
        <begin position="165"/>
        <end position="672"/>
    </location>
</feature>
<comment type="caution">
    <text evidence="10">The sequence shown here is derived from an EMBL/GenBank/DDBJ whole genome shotgun (WGS) entry which is preliminary data.</text>
</comment>
<feature type="transmembrane region" description="Helical" evidence="8">
    <location>
        <begin position="448"/>
        <end position="466"/>
    </location>
</feature>
<dbReference type="Pfam" id="PF07690">
    <property type="entry name" value="MFS_1"/>
    <property type="match status" value="2"/>
</dbReference>
<feature type="transmembrane region" description="Helical" evidence="8">
    <location>
        <begin position="526"/>
        <end position="548"/>
    </location>
</feature>
<dbReference type="PROSITE" id="PS50850">
    <property type="entry name" value="MFS"/>
    <property type="match status" value="1"/>
</dbReference>
<feature type="transmembrane region" description="Helical" evidence="8">
    <location>
        <begin position="487"/>
        <end position="506"/>
    </location>
</feature>
<comment type="similarity">
    <text evidence="2">Belongs to the major facilitator superfamily.</text>
</comment>
<feature type="region of interest" description="Disordered" evidence="7">
    <location>
        <begin position="680"/>
        <end position="702"/>
    </location>
</feature>
<keyword evidence="3" id="KW-0813">Transport</keyword>